<feature type="transmembrane region" description="Helical" evidence="1">
    <location>
        <begin position="12"/>
        <end position="27"/>
    </location>
</feature>
<dbReference type="OrthoDB" id="5870586at2759"/>
<proteinExistence type="predicted"/>
<organism evidence="2 3">
    <name type="scientific">Litomosoides sigmodontis</name>
    <name type="common">Filarial nematode worm</name>
    <dbReference type="NCBI Taxonomy" id="42156"/>
    <lineage>
        <taxon>Eukaryota</taxon>
        <taxon>Metazoa</taxon>
        <taxon>Ecdysozoa</taxon>
        <taxon>Nematoda</taxon>
        <taxon>Chromadorea</taxon>
        <taxon>Rhabditida</taxon>
        <taxon>Spirurina</taxon>
        <taxon>Spiruromorpha</taxon>
        <taxon>Filarioidea</taxon>
        <taxon>Onchocercidae</taxon>
        <taxon>Litomosoides</taxon>
    </lineage>
</organism>
<dbReference type="EMBL" id="UYRX01000063">
    <property type="protein sequence ID" value="VDK72102.1"/>
    <property type="molecule type" value="Genomic_DNA"/>
</dbReference>
<protein>
    <submittedName>
        <fullName evidence="2">Uncharacterized protein</fullName>
    </submittedName>
</protein>
<name>A0A3P6S872_LITSI</name>
<keyword evidence="1" id="KW-0812">Transmembrane</keyword>
<keyword evidence="3" id="KW-1185">Reference proteome</keyword>
<feature type="transmembrane region" description="Helical" evidence="1">
    <location>
        <begin position="48"/>
        <end position="75"/>
    </location>
</feature>
<sequence length="602" mass="68292">MRSDCDDREKHIVYELRLTILGIYLILRSRNRKNHCDVLHSGAVEKSWLRVEITICFTMAIAFLGFGILILYSFFKLMDNVYFLLAGLSSILISLLYMINGLITVGLLQQGVTDIMVDENVPRQLSYTTTDDPNHFSISVMSKDCDKTIESNRELKGQPRTSIKDTSAAPMKKHQHAVSFPVIQQNSINIANETYCYILRALFAGQRSEMDQHIIEYIREELDRHLDDKAHKHDNSATNYCIDHCANGHIDDVLTIDSREQCQCASTINSTIAKSAPQTIWNQVSRRKATPIPLFVPAEVRDMGDNYLIQHFNDHFSTPQQHGPLFVHKISSSAKADSSGHVACPVELFHPQQLRMFNKTAAKCDEKDHSKGDDSFKHTDCERFSDDDSTSESLVGSIYCYSNSMPVELKSVDLAVQPQLLAVEVPAQNIRAYSRNTSDNSSSQQMSVIASRIHSRRENSRGSQRRCYLKHDNHRGSGNTQHPSCVALTNSTNKGSQSFTSYRSAIRGRQKISNLSREQESMYPFCMPSIVTAIDSGRESDIIRKNFPRRTSSRDKKTRNRGFDVAIRAQSDSERFEDRRVTLDTSSLSYNKPIEAYLVTEF</sequence>
<keyword evidence="1" id="KW-0472">Membrane</keyword>
<feature type="transmembrane region" description="Helical" evidence="1">
    <location>
        <begin position="81"/>
        <end position="99"/>
    </location>
</feature>
<dbReference type="AlphaFoldDB" id="A0A3P6S872"/>
<evidence type="ECO:0000313" key="3">
    <source>
        <dbReference type="Proteomes" id="UP000277928"/>
    </source>
</evidence>
<dbReference type="Proteomes" id="UP000277928">
    <property type="component" value="Unassembled WGS sequence"/>
</dbReference>
<accession>A0A3P6S872</accession>
<evidence type="ECO:0000313" key="2">
    <source>
        <dbReference type="EMBL" id="VDK72102.1"/>
    </source>
</evidence>
<evidence type="ECO:0000256" key="1">
    <source>
        <dbReference type="SAM" id="Phobius"/>
    </source>
</evidence>
<reference evidence="2 3" key="1">
    <citation type="submission" date="2018-08" db="EMBL/GenBank/DDBJ databases">
        <authorList>
            <person name="Laetsch R D."/>
            <person name="Stevens L."/>
            <person name="Kumar S."/>
            <person name="Blaxter L. M."/>
        </authorList>
    </citation>
    <scope>NUCLEOTIDE SEQUENCE [LARGE SCALE GENOMIC DNA]</scope>
</reference>
<gene>
    <name evidence="2" type="ORF">NLS_LOCUS1672</name>
</gene>
<keyword evidence="1" id="KW-1133">Transmembrane helix</keyword>